<dbReference type="PANTHER" id="PTHR36307:SF1">
    <property type="entry name" value="FLAGELLA BASAL BODY P-RING FORMATION PROTEIN FLGA"/>
    <property type="match status" value="1"/>
</dbReference>
<comment type="function">
    <text evidence="4">Involved in the assembly process of the P-ring formation. It may associate with FlgF on the rod constituting a structure essential for the P-ring assembly or may act as a modulator protein for the P-ring assembly.</text>
</comment>
<sequence>MRLLKAMRLLAAAASLCLCAPAFAATAPAPQAAQNVVTEATVRAAISDYLMQKAAPLAAQVTVKKIGFNGDLKLPAGRVSFEVVAPERWEGYGNASVALVVRVDDQVKRNQTVQVEVEALADMVVAARTLERGEVLLASDLSVAKRDLSLARGGYLKEPDEAAGLRVKATMRANTPVRKDNLEKVPVVKSGQMVTILAENDVVKVTASGRAKGAGAPGDVITVQNLSSQKEIAARVVDAATVKVDF</sequence>
<dbReference type="STRING" id="404380.Gbem_3761"/>
<keyword evidence="3 4" id="KW-0574">Periplasm</keyword>
<dbReference type="InterPro" id="IPR041231">
    <property type="entry name" value="FlgA_N"/>
</dbReference>
<reference evidence="6 7" key="2">
    <citation type="journal article" date="2010" name="BMC Genomics">
        <title>The genome of Geobacter bemidjiensis, exemplar for the subsurface clade of Geobacter species that predominate in Fe(III)-reducing subsurface environments.</title>
        <authorList>
            <person name="Aklujkar M."/>
            <person name="Young N.D."/>
            <person name="Holmes D."/>
            <person name="Chavan M."/>
            <person name="Risso C."/>
            <person name="Kiss H.E."/>
            <person name="Han C.S."/>
            <person name="Land M.L."/>
            <person name="Lovley D.R."/>
        </authorList>
    </citation>
    <scope>NUCLEOTIDE SEQUENCE [LARGE SCALE GENOMIC DNA]</scope>
    <source>
        <strain evidence="7">ATCC BAA-1014 / DSM 16622 / JCM 12645 / Bem</strain>
    </source>
</reference>
<dbReference type="InterPro" id="IPR013974">
    <property type="entry name" value="SAF"/>
</dbReference>
<evidence type="ECO:0000313" key="7">
    <source>
        <dbReference type="Proteomes" id="UP000008825"/>
    </source>
</evidence>
<dbReference type="OrthoDB" id="5396076at2"/>
<evidence type="ECO:0000313" key="6">
    <source>
        <dbReference type="EMBL" id="ACH40753.1"/>
    </source>
</evidence>
<gene>
    <name evidence="6" type="primary">flgA</name>
    <name evidence="6" type="ordered locus">Gbem_3761</name>
</gene>
<keyword evidence="4" id="KW-1005">Bacterial flagellum biogenesis</keyword>
<dbReference type="EMBL" id="CP001124">
    <property type="protein sequence ID" value="ACH40753.1"/>
    <property type="molecule type" value="Genomic_DNA"/>
</dbReference>
<dbReference type="RefSeq" id="WP_012532189.1">
    <property type="nucleotide sequence ID" value="NC_011146.1"/>
</dbReference>
<dbReference type="eggNOG" id="COG1261">
    <property type="taxonomic scope" value="Bacteria"/>
</dbReference>
<evidence type="ECO:0000259" key="5">
    <source>
        <dbReference type="SMART" id="SM00858"/>
    </source>
</evidence>
<dbReference type="NCBIfam" id="TIGR03170">
    <property type="entry name" value="flgA_cterm"/>
    <property type="match status" value="1"/>
</dbReference>
<dbReference type="GO" id="GO:0044780">
    <property type="term" value="P:bacterial-type flagellum assembly"/>
    <property type="evidence" value="ECO:0007669"/>
    <property type="project" value="InterPro"/>
</dbReference>
<dbReference type="CDD" id="cd11614">
    <property type="entry name" value="SAF_CpaB_FlgA_like"/>
    <property type="match status" value="1"/>
</dbReference>
<proteinExistence type="inferred from homology"/>
<reference evidence="6 7" key="1">
    <citation type="submission" date="2008-07" db="EMBL/GenBank/DDBJ databases">
        <title>Complete sequence of Geobacter bemidjiensis BEM.</title>
        <authorList>
            <consortium name="US DOE Joint Genome Institute"/>
            <person name="Lucas S."/>
            <person name="Copeland A."/>
            <person name="Lapidus A."/>
            <person name="Glavina del Rio T."/>
            <person name="Dalin E."/>
            <person name="Tice H."/>
            <person name="Bruce D."/>
            <person name="Goodwin L."/>
            <person name="Pitluck S."/>
            <person name="Kiss H."/>
            <person name="Brettin T."/>
            <person name="Detter J.C."/>
            <person name="Han C."/>
            <person name="Kuske C.R."/>
            <person name="Schmutz J."/>
            <person name="Larimer F."/>
            <person name="Land M."/>
            <person name="Hauser L."/>
            <person name="Kyrpides N."/>
            <person name="Lykidis A."/>
            <person name="Lovley D."/>
            <person name="Richardson P."/>
        </authorList>
    </citation>
    <scope>NUCLEOTIDE SEQUENCE [LARGE SCALE GENOMIC DNA]</scope>
    <source>
        <strain evidence="7">ATCC BAA-1014 / DSM 16622 / JCM 12645 / Bem</strain>
    </source>
</reference>
<organism evidence="6 7">
    <name type="scientific">Citrifermentans bemidjiense (strain ATCC BAA-1014 / DSM 16622 / JCM 12645 / Bem)</name>
    <name type="common">Geobacter bemidjiensis</name>
    <dbReference type="NCBI Taxonomy" id="404380"/>
    <lineage>
        <taxon>Bacteria</taxon>
        <taxon>Pseudomonadati</taxon>
        <taxon>Thermodesulfobacteriota</taxon>
        <taxon>Desulfuromonadia</taxon>
        <taxon>Geobacterales</taxon>
        <taxon>Geobacteraceae</taxon>
        <taxon>Citrifermentans</taxon>
    </lineage>
</organism>
<dbReference type="InterPro" id="IPR017585">
    <property type="entry name" value="SAF_FlgA"/>
</dbReference>
<keyword evidence="7" id="KW-1185">Reference proteome</keyword>
<evidence type="ECO:0000256" key="3">
    <source>
        <dbReference type="ARBA" id="ARBA00022764"/>
    </source>
</evidence>
<evidence type="ECO:0000256" key="2">
    <source>
        <dbReference type="ARBA" id="ARBA00022729"/>
    </source>
</evidence>
<feature type="chain" id="PRO_5005123459" description="Flagella basal body P-ring formation protein FlgA" evidence="4">
    <location>
        <begin position="25"/>
        <end position="246"/>
    </location>
</feature>
<evidence type="ECO:0000256" key="1">
    <source>
        <dbReference type="ARBA" id="ARBA00004418"/>
    </source>
</evidence>
<keyword evidence="6" id="KW-0282">Flagellum</keyword>
<dbReference type="Pfam" id="PF13144">
    <property type="entry name" value="ChapFlgA"/>
    <property type="match status" value="1"/>
</dbReference>
<dbReference type="AlphaFoldDB" id="B5EEG7"/>
<dbReference type="PANTHER" id="PTHR36307">
    <property type="entry name" value="FLAGELLA BASAL BODY P-RING FORMATION PROTEIN FLGA"/>
    <property type="match status" value="1"/>
</dbReference>
<dbReference type="Pfam" id="PF17656">
    <property type="entry name" value="ChapFlgA_N"/>
    <property type="match status" value="1"/>
</dbReference>
<dbReference type="InterPro" id="IPR039246">
    <property type="entry name" value="Flagellar_FlgA"/>
</dbReference>
<feature type="domain" description="SAF" evidence="5">
    <location>
        <begin position="121"/>
        <end position="183"/>
    </location>
</feature>
<keyword evidence="6" id="KW-0966">Cell projection</keyword>
<keyword evidence="6" id="KW-0969">Cilium</keyword>
<keyword evidence="2 4" id="KW-0732">Signal</keyword>
<evidence type="ECO:0000256" key="4">
    <source>
        <dbReference type="RuleBase" id="RU362063"/>
    </source>
</evidence>
<dbReference type="Proteomes" id="UP000008825">
    <property type="component" value="Chromosome"/>
</dbReference>
<dbReference type="Gene3D" id="3.90.1210.10">
    <property type="entry name" value="Antifreeze-like/N-acetylneuraminic acid synthase C-terminal domain"/>
    <property type="match status" value="1"/>
</dbReference>
<dbReference type="KEGG" id="gbm:Gbem_3761"/>
<feature type="signal peptide" evidence="4">
    <location>
        <begin position="1"/>
        <end position="24"/>
    </location>
</feature>
<dbReference type="Gene3D" id="2.30.30.760">
    <property type="match status" value="1"/>
</dbReference>
<dbReference type="GO" id="GO:0042597">
    <property type="term" value="C:periplasmic space"/>
    <property type="evidence" value="ECO:0007669"/>
    <property type="project" value="UniProtKB-SubCell"/>
</dbReference>
<accession>B5EEG7</accession>
<protein>
    <recommendedName>
        <fullName evidence="4">Flagella basal body P-ring formation protein FlgA</fullName>
    </recommendedName>
</protein>
<name>B5EEG7_CITBB</name>
<comment type="similarity">
    <text evidence="4">Belongs to the FlgA family.</text>
</comment>
<comment type="subcellular location">
    <subcellularLocation>
        <location evidence="1 4">Periplasm</location>
    </subcellularLocation>
</comment>
<dbReference type="SMART" id="SM00858">
    <property type="entry name" value="SAF"/>
    <property type="match status" value="1"/>
</dbReference>
<dbReference type="HOGENOM" id="CLU_070510_3_0_7"/>